<feature type="domain" description="ATPase AAA-type core" evidence="4">
    <location>
        <begin position="142"/>
        <end position="250"/>
    </location>
</feature>
<proteinExistence type="inferred from homology"/>
<evidence type="ECO:0000256" key="2">
    <source>
        <dbReference type="ARBA" id="ARBA00022741"/>
    </source>
</evidence>
<dbReference type="InterPro" id="IPR000641">
    <property type="entry name" value="CbxX/CfxQ"/>
</dbReference>
<accession>A0A6C0CR75</accession>
<dbReference type="InterPro" id="IPR027417">
    <property type="entry name" value="P-loop_NTPase"/>
</dbReference>
<dbReference type="GO" id="GO:0016887">
    <property type="term" value="F:ATP hydrolysis activity"/>
    <property type="evidence" value="ECO:0007669"/>
    <property type="project" value="InterPro"/>
</dbReference>
<dbReference type="PANTHER" id="PTHR43392:SF2">
    <property type="entry name" value="AAA-TYPE ATPASE FAMILY PROTEIN _ ANKYRIN REPEAT FAMILY PROTEIN"/>
    <property type="match status" value="1"/>
</dbReference>
<comment type="similarity">
    <text evidence="1">Belongs to the CbxX/CfxQ family.</text>
</comment>
<dbReference type="PRINTS" id="PR00819">
    <property type="entry name" value="CBXCFQXSUPER"/>
</dbReference>
<evidence type="ECO:0000313" key="5">
    <source>
        <dbReference type="EMBL" id="QHT07058.1"/>
    </source>
</evidence>
<evidence type="ECO:0000256" key="3">
    <source>
        <dbReference type="ARBA" id="ARBA00022840"/>
    </source>
</evidence>
<organism evidence="5">
    <name type="scientific">viral metagenome</name>
    <dbReference type="NCBI Taxonomy" id="1070528"/>
    <lineage>
        <taxon>unclassified sequences</taxon>
        <taxon>metagenomes</taxon>
        <taxon>organismal metagenomes</taxon>
    </lineage>
</organism>
<evidence type="ECO:0000259" key="4">
    <source>
        <dbReference type="Pfam" id="PF00004"/>
    </source>
</evidence>
<dbReference type="GO" id="GO:0005524">
    <property type="term" value="F:ATP binding"/>
    <property type="evidence" value="ECO:0007669"/>
    <property type="project" value="UniProtKB-KW"/>
</dbReference>
<protein>
    <recommendedName>
        <fullName evidence="4">ATPase AAA-type core domain-containing protein</fullName>
    </recommendedName>
</protein>
<dbReference type="PANTHER" id="PTHR43392">
    <property type="entry name" value="AAA-TYPE ATPASE FAMILY PROTEIN / ANKYRIN REPEAT FAMILY PROTEIN"/>
    <property type="match status" value="1"/>
</dbReference>
<sequence length="379" mass="44158">MEVVGIKDFSQKSSTKRRLDFEEMDSSPEKKANIKVSFPLNIDSTKILYYDPSKSNEFYDHWEFQIKHLDDLILLADFYKEGKLSRKKQHNIPFFKISKLKDSIVRLKNMVGLEDLKKNLLSLIVFYLQDLDDGNQDMLHTVVYGGPGVGKTKFIHILSEIYANLGVLPERKVTFAKRADLIGQYLGQTAIKTRDLIEKSLGGILVIDEAYSLGDTEQRDSFSRECIDTLNQYLSESKKDLVCVIAGYKADLEKRFFKTNPGLARRFPFKFTIPDYSAKHLKDIFISIVKENEWKIESNVINDKLIEANRDNFQFNGGDMELLFTKVKFIHSMRVFSEEDSKKKIITKQDFEEALEAFTDNEEMREQKYMKEYIKNLYI</sequence>
<dbReference type="AlphaFoldDB" id="A0A6C0CR75"/>
<dbReference type="CDD" id="cd00009">
    <property type="entry name" value="AAA"/>
    <property type="match status" value="1"/>
</dbReference>
<reference evidence="5" key="1">
    <citation type="journal article" date="2020" name="Nature">
        <title>Giant virus diversity and host interactions through global metagenomics.</title>
        <authorList>
            <person name="Schulz F."/>
            <person name="Roux S."/>
            <person name="Paez-Espino D."/>
            <person name="Jungbluth S."/>
            <person name="Walsh D.A."/>
            <person name="Denef V.J."/>
            <person name="McMahon K.D."/>
            <person name="Konstantinidis K.T."/>
            <person name="Eloe-Fadrosh E.A."/>
            <person name="Kyrpides N.C."/>
            <person name="Woyke T."/>
        </authorList>
    </citation>
    <scope>NUCLEOTIDE SEQUENCE</scope>
    <source>
        <strain evidence="5">GVMAG-M-3300021962-46</strain>
    </source>
</reference>
<evidence type="ECO:0000256" key="1">
    <source>
        <dbReference type="ARBA" id="ARBA00010378"/>
    </source>
</evidence>
<keyword evidence="3" id="KW-0067">ATP-binding</keyword>
<dbReference type="EMBL" id="MN739479">
    <property type="protein sequence ID" value="QHT07058.1"/>
    <property type="molecule type" value="Genomic_DNA"/>
</dbReference>
<dbReference type="Gene3D" id="3.40.50.300">
    <property type="entry name" value="P-loop containing nucleotide triphosphate hydrolases"/>
    <property type="match status" value="1"/>
</dbReference>
<dbReference type="SUPFAM" id="SSF52540">
    <property type="entry name" value="P-loop containing nucleoside triphosphate hydrolases"/>
    <property type="match status" value="1"/>
</dbReference>
<dbReference type="InterPro" id="IPR003959">
    <property type="entry name" value="ATPase_AAA_core"/>
</dbReference>
<dbReference type="InterPro" id="IPR050773">
    <property type="entry name" value="CbxX/CfxQ_RuBisCO_ESX"/>
</dbReference>
<dbReference type="Pfam" id="PF00004">
    <property type="entry name" value="AAA"/>
    <property type="match status" value="1"/>
</dbReference>
<keyword evidence="2" id="KW-0547">Nucleotide-binding</keyword>
<name>A0A6C0CR75_9ZZZZ</name>